<dbReference type="EMBL" id="CM042024">
    <property type="protein sequence ID" value="KAI3810143.1"/>
    <property type="molecule type" value="Genomic_DNA"/>
</dbReference>
<dbReference type="Proteomes" id="UP001056120">
    <property type="component" value="Linkage Group LG07"/>
</dbReference>
<keyword evidence="2" id="KW-1185">Reference proteome</keyword>
<comment type="caution">
    <text evidence="1">The sequence shown here is derived from an EMBL/GenBank/DDBJ whole genome shotgun (WGS) entry which is preliminary data.</text>
</comment>
<organism evidence="1 2">
    <name type="scientific">Smallanthus sonchifolius</name>
    <dbReference type="NCBI Taxonomy" id="185202"/>
    <lineage>
        <taxon>Eukaryota</taxon>
        <taxon>Viridiplantae</taxon>
        <taxon>Streptophyta</taxon>
        <taxon>Embryophyta</taxon>
        <taxon>Tracheophyta</taxon>
        <taxon>Spermatophyta</taxon>
        <taxon>Magnoliopsida</taxon>
        <taxon>eudicotyledons</taxon>
        <taxon>Gunneridae</taxon>
        <taxon>Pentapetalae</taxon>
        <taxon>asterids</taxon>
        <taxon>campanulids</taxon>
        <taxon>Asterales</taxon>
        <taxon>Asteraceae</taxon>
        <taxon>Asteroideae</taxon>
        <taxon>Heliantheae alliance</taxon>
        <taxon>Millerieae</taxon>
        <taxon>Smallanthus</taxon>
    </lineage>
</organism>
<gene>
    <name evidence="1" type="ORF">L1987_19753</name>
</gene>
<reference evidence="1 2" key="2">
    <citation type="journal article" date="2022" name="Mol. Ecol. Resour.">
        <title>The genomes of chicory, endive, great burdock and yacon provide insights into Asteraceae paleo-polyploidization history and plant inulin production.</title>
        <authorList>
            <person name="Fan W."/>
            <person name="Wang S."/>
            <person name="Wang H."/>
            <person name="Wang A."/>
            <person name="Jiang F."/>
            <person name="Liu H."/>
            <person name="Zhao H."/>
            <person name="Xu D."/>
            <person name="Zhang Y."/>
        </authorList>
    </citation>
    <scope>NUCLEOTIDE SEQUENCE [LARGE SCALE GENOMIC DNA]</scope>
    <source>
        <strain evidence="2">cv. Yunnan</strain>
        <tissue evidence="1">Leaves</tissue>
    </source>
</reference>
<evidence type="ECO:0000313" key="1">
    <source>
        <dbReference type="EMBL" id="KAI3810143.1"/>
    </source>
</evidence>
<reference evidence="2" key="1">
    <citation type="journal article" date="2022" name="Mol. Ecol. Resour.">
        <title>The genomes of chicory, endive, great burdock and yacon provide insights into Asteraceae palaeo-polyploidization history and plant inulin production.</title>
        <authorList>
            <person name="Fan W."/>
            <person name="Wang S."/>
            <person name="Wang H."/>
            <person name="Wang A."/>
            <person name="Jiang F."/>
            <person name="Liu H."/>
            <person name="Zhao H."/>
            <person name="Xu D."/>
            <person name="Zhang Y."/>
        </authorList>
    </citation>
    <scope>NUCLEOTIDE SEQUENCE [LARGE SCALE GENOMIC DNA]</scope>
    <source>
        <strain evidence="2">cv. Yunnan</strain>
    </source>
</reference>
<accession>A0ACB9IPH8</accession>
<proteinExistence type="predicted"/>
<name>A0ACB9IPH8_9ASTR</name>
<evidence type="ECO:0000313" key="2">
    <source>
        <dbReference type="Proteomes" id="UP001056120"/>
    </source>
</evidence>
<sequence>MCSSVENKSLSPSVGLCIFFSFINISYKISLANLIATGLGLATHQDEGAASLIGPGTNLTTKYQIRKLINLNWSWKSEIEIHAQTRNRSFHLQKIKKTSPPEFFNSGIDDRGKVCTYFTLPY</sequence>
<protein>
    <submittedName>
        <fullName evidence="1">Uncharacterized protein</fullName>
    </submittedName>
</protein>